<evidence type="ECO:0000313" key="2">
    <source>
        <dbReference type="EMBL" id="TMQ90115.1"/>
    </source>
</evidence>
<keyword evidence="1" id="KW-0812">Transmembrane</keyword>
<evidence type="ECO:0000313" key="3">
    <source>
        <dbReference type="Proteomes" id="UP000309174"/>
    </source>
</evidence>
<accession>A0A5C4J0W0</accession>
<keyword evidence="1" id="KW-0472">Membrane</keyword>
<dbReference type="RefSeq" id="WP_138649832.1">
    <property type="nucleotide sequence ID" value="NZ_VCKW01000325.1"/>
</dbReference>
<sequence length="64" mass="6751">MKRRRYVAAGLVGVVGLAVAVLIAVLGFLASGYVPTAPSSYVIGLGEWSRHQQDVDHGASGNRR</sequence>
<dbReference type="Proteomes" id="UP000309174">
    <property type="component" value="Unassembled WGS sequence"/>
</dbReference>
<keyword evidence="3" id="KW-1185">Reference proteome</keyword>
<keyword evidence="1" id="KW-1133">Transmembrane helix</keyword>
<organism evidence="2 3">
    <name type="scientific">Actinomadura soli</name>
    <dbReference type="NCBI Taxonomy" id="2508997"/>
    <lineage>
        <taxon>Bacteria</taxon>
        <taxon>Bacillati</taxon>
        <taxon>Actinomycetota</taxon>
        <taxon>Actinomycetes</taxon>
        <taxon>Streptosporangiales</taxon>
        <taxon>Thermomonosporaceae</taxon>
        <taxon>Actinomadura</taxon>
    </lineage>
</organism>
<gene>
    <name evidence="2" type="ORF">ETD83_36830</name>
</gene>
<feature type="transmembrane region" description="Helical" evidence="1">
    <location>
        <begin position="7"/>
        <end position="30"/>
    </location>
</feature>
<reference evidence="2 3" key="1">
    <citation type="submission" date="2019-05" db="EMBL/GenBank/DDBJ databases">
        <title>Draft genome sequence of Actinomadura sp. 14C53.</title>
        <authorList>
            <person name="Saricaoglu S."/>
            <person name="Isik K."/>
        </authorList>
    </citation>
    <scope>NUCLEOTIDE SEQUENCE [LARGE SCALE GENOMIC DNA]</scope>
    <source>
        <strain evidence="2 3">14C53</strain>
    </source>
</reference>
<name>A0A5C4J0W0_9ACTN</name>
<dbReference type="AlphaFoldDB" id="A0A5C4J0W0"/>
<dbReference type="EMBL" id="VCKW01000325">
    <property type="protein sequence ID" value="TMQ90115.1"/>
    <property type="molecule type" value="Genomic_DNA"/>
</dbReference>
<proteinExistence type="predicted"/>
<protein>
    <submittedName>
        <fullName evidence="2">Uncharacterized protein</fullName>
    </submittedName>
</protein>
<comment type="caution">
    <text evidence="2">The sequence shown here is derived from an EMBL/GenBank/DDBJ whole genome shotgun (WGS) entry which is preliminary data.</text>
</comment>
<evidence type="ECO:0000256" key="1">
    <source>
        <dbReference type="SAM" id="Phobius"/>
    </source>
</evidence>